<feature type="domain" description="Exo-beta-D-glucosaminidase Ig-fold" evidence="7">
    <location>
        <begin position="787"/>
        <end position="892"/>
    </location>
</feature>
<dbReference type="InterPro" id="IPR041351">
    <property type="entry name" value="Ig_GlcNase"/>
</dbReference>
<dbReference type="Pfam" id="PF02836">
    <property type="entry name" value="Glyco_hydro_2_C"/>
    <property type="match status" value="1"/>
</dbReference>
<evidence type="ECO:0000256" key="1">
    <source>
        <dbReference type="ARBA" id="ARBA00007401"/>
    </source>
</evidence>
<name>A0A4R4K6F9_9BACT</name>
<dbReference type="RefSeq" id="WP_132120531.1">
    <property type="nucleotide sequence ID" value="NZ_SMJU01000013.1"/>
</dbReference>
<dbReference type="Pfam" id="PF00703">
    <property type="entry name" value="Glyco_hydro_2"/>
    <property type="match status" value="1"/>
</dbReference>
<dbReference type="SUPFAM" id="SSF49785">
    <property type="entry name" value="Galactose-binding domain-like"/>
    <property type="match status" value="1"/>
</dbReference>
<dbReference type="AlphaFoldDB" id="A0A4R4K6F9"/>
<dbReference type="InterPro" id="IPR036156">
    <property type="entry name" value="Beta-gal/glucu_dom_sf"/>
</dbReference>
<dbReference type="Pfam" id="PF17786">
    <property type="entry name" value="Mannosidase_ig"/>
    <property type="match status" value="1"/>
</dbReference>
<dbReference type="Gene3D" id="2.60.120.260">
    <property type="entry name" value="Galactose-binding domain-like"/>
    <property type="match status" value="1"/>
</dbReference>
<evidence type="ECO:0000313" key="10">
    <source>
        <dbReference type="Proteomes" id="UP000295706"/>
    </source>
</evidence>
<protein>
    <submittedName>
        <fullName evidence="9">Glycoside hydrolase family 2</fullName>
    </submittedName>
</protein>
<feature type="domain" description="Glycoside hydrolase family 2 catalytic" evidence="5">
    <location>
        <begin position="349"/>
        <end position="510"/>
    </location>
</feature>
<feature type="domain" description="Glycoside hydrolase family 2 immunoglobulin-like beta-sandwich" evidence="4">
    <location>
        <begin position="222"/>
        <end position="333"/>
    </location>
</feature>
<sequence length="898" mass="102509">MSTCTKSCLSNTYYFRLFAILFLLPLSWGCQQPPVVEERTLSESWWIASSAEVRGDAATLSAAETDTTNGWVKTSVPTTVLGALVEANVYKDPFFGKNLETIPKEPFRNSWWFKNSFDLKDFTEEKESLRLLVDGVNYRANIWLNGIQLAKQDTLFGAFRQFELDVTAHAQAGKNTLLIEIFPPQVRDFYMGFVDWAPTPPDQYMGIFREIRLRRAGKVTMDHSFVAPDLNPENLSEATLHITTELTNHQDTPKAVRLTGYLEDVRFEKEITLAAHEHKEIRLSADEFPQLKLKNPRLWWPNGMGSPELYELVLEVHEKQILQDRQNTTFGVRKVETYLTDKDVRGYKINGRPLLIKGAGWVDDLFLRYQPAKDSAQIQYVKNMNLNALRFEGVWGNSQHIYDLCDRNGILLMVGWSCQWEWPDYLGLELNIKPGDENLPINEGVDLYAVKLTPAEETLLSDYFHDQVKWLRNHPSIFTWAGGSDAMPTPTLEKRYRQTLATIDPTRPFLISTGAFESTVSGTSGMKMNGPYEYVPPVYWYEDKKLGGAFGFNSETGPGPQIPPESSIRKMIPEADLWPADNPVWNFHSGRKDFNTMKVYLTALEKRYGAANNLDELTLKAQLMNYEAMRPMFEAFVLNRREATGVIQWMLNSPWPEFYWQLYDYYLMPTGAFYGTQKACLPTQAIYNYQDHSVYVSNDSPGKISGYSLDITYLDAASKIIEKRTEPVTLKADEVVKVRTLSSLKNASTPVTFLDLKIRDQSGKLVANNFYWLAQKADALDWKQYFWFYTPQKTFADFSSLNNLPMASVETSSKITKTSEGLEVTVTLTNPTDRLAFFIELEVQDKNTGQAITPVFWSDNYVSLLPGERKTLTVRTKANPNVLPQIKMRSVNGGSKVF</sequence>
<organism evidence="9 10">
    <name type="scientific">Arundinibacter roseus</name>
    <dbReference type="NCBI Taxonomy" id="2070510"/>
    <lineage>
        <taxon>Bacteria</taxon>
        <taxon>Pseudomonadati</taxon>
        <taxon>Bacteroidota</taxon>
        <taxon>Cytophagia</taxon>
        <taxon>Cytophagales</taxon>
        <taxon>Spirosomataceae</taxon>
        <taxon>Arundinibacter</taxon>
    </lineage>
</organism>
<evidence type="ECO:0000256" key="3">
    <source>
        <dbReference type="ARBA" id="ARBA00023295"/>
    </source>
</evidence>
<dbReference type="InterPro" id="IPR017853">
    <property type="entry name" value="GH"/>
</dbReference>
<dbReference type="Gene3D" id="2.60.40.10">
    <property type="entry name" value="Immunoglobulins"/>
    <property type="match status" value="3"/>
</dbReference>
<keyword evidence="2 9" id="KW-0378">Hydrolase</keyword>
<dbReference type="InterPro" id="IPR008979">
    <property type="entry name" value="Galactose-bd-like_sf"/>
</dbReference>
<keyword evidence="10" id="KW-1185">Reference proteome</keyword>
<dbReference type="SUPFAM" id="SSF49303">
    <property type="entry name" value="beta-Galactosidase/glucuronidase domain"/>
    <property type="match status" value="3"/>
</dbReference>
<dbReference type="OrthoDB" id="9801077at2"/>
<dbReference type="EMBL" id="SMJU01000013">
    <property type="protein sequence ID" value="TDB61779.1"/>
    <property type="molecule type" value="Genomic_DNA"/>
</dbReference>
<feature type="domain" description="Mannosidase Ig/CBM-like" evidence="6">
    <location>
        <begin position="693"/>
        <end position="774"/>
    </location>
</feature>
<dbReference type="InterPro" id="IPR006103">
    <property type="entry name" value="Glyco_hydro_2_cat"/>
</dbReference>
<evidence type="ECO:0000259" key="6">
    <source>
        <dbReference type="Pfam" id="PF17786"/>
    </source>
</evidence>
<comment type="caution">
    <text evidence="9">The sequence shown here is derived from an EMBL/GenBank/DDBJ whole genome shotgun (WGS) entry which is preliminary data.</text>
</comment>
<dbReference type="InterPro" id="IPR006102">
    <property type="entry name" value="Ig-like_GH2"/>
</dbReference>
<dbReference type="InterPro" id="IPR041447">
    <property type="entry name" value="Mannosidase_ig"/>
</dbReference>
<dbReference type="PANTHER" id="PTHR43536:SF1">
    <property type="entry name" value="MANNOSYLGLYCOPROTEIN ENDO-BETA-MANNOSIDASE"/>
    <property type="match status" value="1"/>
</dbReference>
<keyword evidence="3" id="KW-0326">Glycosidase</keyword>
<dbReference type="Pfam" id="PF18368">
    <property type="entry name" value="Ig_GlcNase"/>
    <property type="match status" value="1"/>
</dbReference>
<feature type="domain" description="Beta-mannosidase-like galactose-binding" evidence="8">
    <location>
        <begin position="67"/>
        <end position="183"/>
    </location>
</feature>
<dbReference type="Proteomes" id="UP000295706">
    <property type="component" value="Unassembled WGS sequence"/>
</dbReference>
<dbReference type="GO" id="GO:0004553">
    <property type="term" value="F:hydrolase activity, hydrolyzing O-glycosyl compounds"/>
    <property type="evidence" value="ECO:0007669"/>
    <property type="project" value="InterPro"/>
</dbReference>
<dbReference type="PANTHER" id="PTHR43536">
    <property type="entry name" value="MANNOSYLGLYCOPROTEIN ENDO-BETA-MANNOSIDASE"/>
    <property type="match status" value="1"/>
</dbReference>
<dbReference type="InterPro" id="IPR013783">
    <property type="entry name" value="Ig-like_fold"/>
</dbReference>
<dbReference type="Pfam" id="PF22666">
    <property type="entry name" value="Glyco_hydro_2_N2"/>
    <property type="match status" value="1"/>
</dbReference>
<comment type="similarity">
    <text evidence="1">Belongs to the glycosyl hydrolase 2 family.</text>
</comment>
<proteinExistence type="inferred from homology"/>
<evidence type="ECO:0000259" key="7">
    <source>
        <dbReference type="Pfam" id="PF18368"/>
    </source>
</evidence>
<reference evidence="9 10" key="1">
    <citation type="submission" date="2019-02" db="EMBL/GenBank/DDBJ databases">
        <title>Arundinibacter roseus gen. nov., sp. nov., a new member of the family Cytophagaceae.</title>
        <authorList>
            <person name="Szuroczki S."/>
            <person name="Khayer B."/>
            <person name="Sproer C."/>
            <person name="Toumi M."/>
            <person name="Szabo A."/>
            <person name="Felfoldi T."/>
            <person name="Schumann P."/>
            <person name="Toth E."/>
        </authorList>
    </citation>
    <scope>NUCLEOTIDE SEQUENCE [LARGE SCALE GENOMIC DNA]</scope>
    <source>
        <strain evidence="9 10">DMA-k-7a</strain>
    </source>
</reference>
<evidence type="ECO:0000313" key="9">
    <source>
        <dbReference type="EMBL" id="TDB61779.1"/>
    </source>
</evidence>
<gene>
    <name evidence="9" type="ORF">EZE20_18705</name>
</gene>
<evidence type="ECO:0000259" key="5">
    <source>
        <dbReference type="Pfam" id="PF02836"/>
    </source>
</evidence>
<evidence type="ECO:0000259" key="4">
    <source>
        <dbReference type="Pfam" id="PF00703"/>
    </source>
</evidence>
<dbReference type="SUPFAM" id="SSF51445">
    <property type="entry name" value="(Trans)glycosidases"/>
    <property type="match status" value="1"/>
</dbReference>
<dbReference type="InterPro" id="IPR054593">
    <property type="entry name" value="Beta-mannosidase-like_N2"/>
</dbReference>
<dbReference type="Gene3D" id="3.20.20.80">
    <property type="entry name" value="Glycosidases"/>
    <property type="match status" value="1"/>
</dbReference>
<dbReference type="GO" id="GO:0005975">
    <property type="term" value="P:carbohydrate metabolic process"/>
    <property type="evidence" value="ECO:0007669"/>
    <property type="project" value="InterPro"/>
</dbReference>
<evidence type="ECO:0000259" key="8">
    <source>
        <dbReference type="Pfam" id="PF22666"/>
    </source>
</evidence>
<evidence type="ECO:0000256" key="2">
    <source>
        <dbReference type="ARBA" id="ARBA00022801"/>
    </source>
</evidence>
<dbReference type="InterPro" id="IPR043534">
    <property type="entry name" value="EBDG/EBM"/>
</dbReference>
<accession>A0A4R4K6F9</accession>